<organism evidence="1 2">
    <name type="scientific">Carpediemonas membranifera</name>
    <dbReference type="NCBI Taxonomy" id="201153"/>
    <lineage>
        <taxon>Eukaryota</taxon>
        <taxon>Metamonada</taxon>
        <taxon>Carpediemonas-like organisms</taxon>
        <taxon>Carpediemonas</taxon>
    </lineage>
</organism>
<accession>A0A8J6B7Z8</accession>
<proteinExistence type="predicted"/>
<keyword evidence="2" id="KW-1185">Reference proteome</keyword>
<evidence type="ECO:0000313" key="2">
    <source>
        <dbReference type="Proteomes" id="UP000717585"/>
    </source>
</evidence>
<sequence length="530" mass="59678">MVRAYHACYEIVTPHNGGRKGPAREFFLVRDTDMEPDSDRWLQNYLSANSASLQHDGTSFEIALERHGRRIHTLCYGRRFDVDTVQSLTRKSSRSSSITTMTDMRPITPDPAKSGLSASIGDNRYVAPARLAPVHAFLPVKQYFIVLVLYDVEDEYTDVWRWLSPDMDAYLDCAGQVLREGRQRTLAISLHVWPYITIDYVAYTARRLGKQLGQFMLAMLSNRSILIRSAAPVSAMVFARFARIFQLHSRALTQLNGPSAHGDDLMFLSTLPQDRPAIVYEPAQHVTPEQISMAAAALGESFSVPAGEEPKVYLDLTQTQWNNLFLHGDSGLDLFPTLSRIDDNALWFNIPDMYQIIEDPGYEIPDPDPSLYHASVLASHHLITPKSTRAKRPARPARLPDMPDNYFLVDLDRPSGSVLVDQSHAIPYEIDRIAADFHMESTRQSDGLESALRSVMKARDVMTKVIQAYNDVRGLAHHAMTHHDEIAPLVNYLRASGWKRPLLELLYSECSSKGEGWQQLGMTVGLLVPL</sequence>
<comment type="caution">
    <text evidence="1">The sequence shown here is derived from an EMBL/GenBank/DDBJ whole genome shotgun (WGS) entry which is preliminary data.</text>
</comment>
<reference evidence="1" key="1">
    <citation type="submission" date="2021-05" db="EMBL/GenBank/DDBJ databases">
        <title>A free-living protist that lacks canonical eukaryotic 1 DNA replication and segregation systems.</title>
        <authorList>
            <person name="Salas-Leiva D.E."/>
            <person name="Tromer E.C."/>
            <person name="Curtis B.A."/>
            <person name="Jerlstrom-Hultqvist J."/>
            <person name="Kolisko M."/>
            <person name="Yi Z."/>
            <person name="Salas-Leiva J.S."/>
            <person name="Gallot-Lavallee L."/>
            <person name="Kops G.J.P.L."/>
            <person name="Archibald J.M."/>
            <person name="Simpson A.G.B."/>
            <person name="Roger A.J."/>
        </authorList>
    </citation>
    <scope>NUCLEOTIDE SEQUENCE</scope>
    <source>
        <strain evidence="1">BICM</strain>
    </source>
</reference>
<name>A0A8J6B7Z8_9EUKA</name>
<dbReference type="Proteomes" id="UP000717585">
    <property type="component" value="Unassembled WGS sequence"/>
</dbReference>
<protein>
    <submittedName>
        <fullName evidence="1">Uncharacterized protein</fullName>
    </submittedName>
</protein>
<dbReference type="EMBL" id="JAHDYR010000014">
    <property type="protein sequence ID" value="KAG9394622.1"/>
    <property type="molecule type" value="Genomic_DNA"/>
</dbReference>
<evidence type="ECO:0000313" key="1">
    <source>
        <dbReference type="EMBL" id="KAG9394622.1"/>
    </source>
</evidence>
<gene>
    <name evidence="1" type="ORF">J8273_3876</name>
</gene>
<dbReference type="AlphaFoldDB" id="A0A8J6B7Z8"/>